<keyword evidence="3" id="KW-1185">Reference proteome</keyword>
<dbReference type="Pfam" id="PF05699">
    <property type="entry name" value="Dimer_Tnp_hAT"/>
    <property type="match status" value="1"/>
</dbReference>
<dbReference type="AlphaFoldDB" id="A0AAD5Z8N5"/>
<protein>
    <recommendedName>
        <fullName evidence="1">HAT C-terminal dimerisation domain-containing protein</fullName>
    </recommendedName>
</protein>
<reference evidence="2 3" key="1">
    <citation type="journal article" date="2022" name="Cell">
        <title>Repeat-based holocentromeres influence genome architecture and karyotype evolution.</title>
        <authorList>
            <person name="Hofstatter P.G."/>
            <person name="Thangavel G."/>
            <person name="Lux T."/>
            <person name="Neumann P."/>
            <person name="Vondrak T."/>
            <person name="Novak P."/>
            <person name="Zhang M."/>
            <person name="Costa L."/>
            <person name="Castellani M."/>
            <person name="Scott A."/>
            <person name="Toegelov H."/>
            <person name="Fuchs J."/>
            <person name="Mata-Sucre Y."/>
            <person name="Dias Y."/>
            <person name="Vanzela A.L.L."/>
            <person name="Huettel B."/>
            <person name="Almeida C.C.S."/>
            <person name="Simkova H."/>
            <person name="Souza G."/>
            <person name="Pedrosa-Harand A."/>
            <person name="Macas J."/>
            <person name="Mayer K.F.X."/>
            <person name="Houben A."/>
            <person name="Marques A."/>
        </authorList>
    </citation>
    <scope>NUCLEOTIDE SEQUENCE [LARGE SCALE GENOMIC DNA]</scope>
    <source>
        <strain evidence="2">RhyTen1mFocal</strain>
    </source>
</reference>
<dbReference type="PANTHER" id="PTHR23272:SF193">
    <property type="entry name" value="OS07G0624100 PROTEIN"/>
    <property type="match status" value="1"/>
</dbReference>
<name>A0AAD5Z8N5_9POAL</name>
<dbReference type="PANTHER" id="PTHR23272">
    <property type="entry name" value="BED FINGER-RELATED"/>
    <property type="match status" value="1"/>
</dbReference>
<organism evidence="2 3">
    <name type="scientific">Rhynchospora tenuis</name>
    <dbReference type="NCBI Taxonomy" id="198213"/>
    <lineage>
        <taxon>Eukaryota</taxon>
        <taxon>Viridiplantae</taxon>
        <taxon>Streptophyta</taxon>
        <taxon>Embryophyta</taxon>
        <taxon>Tracheophyta</taxon>
        <taxon>Spermatophyta</taxon>
        <taxon>Magnoliopsida</taxon>
        <taxon>Liliopsida</taxon>
        <taxon>Poales</taxon>
        <taxon>Cyperaceae</taxon>
        <taxon>Cyperoideae</taxon>
        <taxon>Rhynchosporeae</taxon>
        <taxon>Rhynchospora</taxon>
    </lineage>
</organism>
<dbReference type="EMBL" id="JAMRDG010000002">
    <property type="protein sequence ID" value="KAJ3688911.1"/>
    <property type="molecule type" value="Genomic_DNA"/>
</dbReference>
<dbReference type="InterPro" id="IPR012337">
    <property type="entry name" value="RNaseH-like_sf"/>
</dbReference>
<evidence type="ECO:0000313" key="3">
    <source>
        <dbReference type="Proteomes" id="UP001210211"/>
    </source>
</evidence>
<dbReference type="SUPFAM" id="SSF53098">
    <property type="entry name" value="Ribonuclease H-like"/>
    <property type="match status" value="1"/>
</dbReference>
<gene>
    <name evidence="2" type="ORF">LUZ61_018075</name>
</gene>
<comment type="caution">
    <text evidence="2">The sequence shown here is derived from an EMBL/GenBank/DDBJ whole genome shotgun (WGS) entry which is preliminary data.</text>
</comment>
<feature type="domain" description="HAT C-terminal dimerisation" evidence="1">
    <location>
        <begin position="38"/>
        <end position="122"/>
    </location>
</feature>
<sequence>MSQASEASSSGSGTVNDLRAGLKSLLAEKNNVELAKSELEQYLTESLDATALEDSFDILAWWKLKVTIYPVLERLTRDILAVPASTVASESTFSTSGRTLSAVRTSLNDERIQALICTQDWLRCKVTKKGGEIGATLWSSAEALSDDKICGSQA</sequence>
<dbReference type="GO" id="GO:0046983">
    <property type="term" value="F:protein dimerization activity"/>
    <property type="evidence" value="ECO:0007669"/>
    <property type="project" value="InterPro"/>
</dbReference>
<evidence type="ECO:0000259" key="1">
    <source>
        <dbReference type="Pfam" id="PF05699"/>
    </source>
</evidence>
<dbReference type="Proteomes" id="UP001210211">
    <property type="component" value="Unassembled WGS sequence"/>
</dbReference>
<evidence type="ECO:0000313" key="2">
    <source>
        <dbReference type="EMBL" id="KAJ3688911.1"/>
    </source>
</evidence>
<dbReference type="InterPro" id="IPR008906">
    <property type="entry name" value="HATC_C_dom"/>
</dbReference>
<proteinExistence type="predicted"/>
<accession>A0AAD5Z8N5</accession>